<feature type="region of interest" description="Disordered" evidence="1">
    <location>
        <begin position="121"/>
        <end position="143"/>
    </location>
</feature>
<evidence type="ECO:0000256" key="1">
    <source>
        <dbReference type="SAM" id="MobiDB-lite"/>
    </source>
</evidence>
<dbReference type="PANTHER" id="PTHR21277">
    <property type="entry name" value="TRANSCRIPTIONAL ADAPTER 1"/>
    <property type="match status" value="1"/>
</dbReference>
<dbReference type="EMBL" id="OX451739">
    <property type="protein sequence ID" value="CAI8609359.1"/>
    <property type="molecule type" value="Genomic_DNA"/>
</dbReference>
<keyword evidence="3" id="KW-1185">Reference proteome</keyword>
<feature type="region of interest" description="Disordered" evidence="1">
    <location>
        <begin position="167"/>
        <end position="211"/>
    </location>
</feature>
<accession>A0AAV1AFW6</accession>
<name>A0AAV1AFW6_VICFA</name>
<dbReference type="Proteomes" id="UP001157006">
    <property type="component" value="Chromosome 4"/>
</dbReference>
<feature type="compositionally biased region" description="Basic and acidic residues" evidence="1">
    <location>
        <begin position="167"/>
        <end position="179"/>
    </location>
</feature>
<reference evidence="2 3" key="1">
    <citation type="submission" date="2023-01" db="EMBL/GenBank/DDBJ databases">
        <authorList>
            <person name="Kreplak J."/>
        </authorList>
    </citation>
    <scope>NUCLEOTIDE SEQUENCE [LARGE SCALE GENOMIC DNA]</scope>
</reference>
<dbReference type="GO" id="GO:0000124">
    <property type="term" value="C:SAGA complex"/>
    <property type="evidence" value="ECO:0007669"/>
    <property type="project" value="TreeGrafter"/>
</dbReference>
<evidence type="ECO:0008006" key="4">
    <source>
        <dbReference type="Google" id="ProtNLM"/>
    </source>
</evidence>
<dbReference type="GO" id="GO:0003713">
    <property type="term" value="F:transcription coactivator activity"/>
    <property type="evidence" value="ECO:0007669"/>
    <property type="project" value="TreeGrafter"/>
</dbReference>
<protein>
    <recommendedName>
        <fullName evidence="4">Transcriptional regulator of RNA polII, SAGA, subunit</fullName>
    </recommendedName>
</protein>
<organism evidence="2 3">
    <name type="scientific">Vicia faba</name>
    <name type="common">Broad bean</name>
    <name type="synonym">Faba vulgaris</name>
    <dbReference type="NCBI Taxonomy" id="3906"/>
    <lineage>
        <taxon>Eukaryota</taxon>
        <taxon>Viridiplantae</taxon>
        <taxon>Streptophyta</taxon>
        <taxon>Embryophyta</taxon>
        <taxon>Tracheophyta</taxon>
        <taxon>Spermatophyta</taxon>
        <taxon>Magnoliopsida</taxon>
        <taxon>eudicotyledons</taxon>
        <taxon>Gunneridae</taxon>
        <taxon>Pentapetalae</taxon>
        <taxon>rosids</taxon>
        <taxon>fabids</taxon>
        <taxon>Fabales</taxon>
        <taxon>Fabaceae</taxon>
        <taxon>Papilionoideae</taxon>
        <taxon>50 kb inversion clade</taxon>
        <taxon>NPAAA clade</taxon>
        <taxon>Hologalegina</taxon>
        <taxon>IRL clade</taxon>
        <taxon>Fabeae</taxon>
        <taxon>Vicia</taxon>
    </lineage>
</organism>
<dbReference type="Pfam" id="PF12767">
    <property type="entry name" value="SAGA-Tad1"/>
    <property type="match status" value="1"/>
</dbReference>
<gene>
    <name evidence="2" type="ORF">VFH_IV129200</name>
</gene>
<evidence type="ECO:0000313" key="3">
    <source>
        <dbReference type="Proteomes" id="UP001157006"/>
    </source>
</evidence>
<dbReference type="GO" id="GO:0006357">
    <property type="term" value="P:regulation of transcription by RNA polymerase II"/>
    <property type="evidence" value="ECO:0007669"/>
    <property type="project" value="TreeGrafter"/>
</dbReference>
<feature type="compositionally biased region" description="Polar residues" evidence="1">
    <location>
        <begin position="195"/>
        <end position="207"/>
    </location>
</feature>
<dbReference type="PANTHER" id="PTHR21277:SF29">
    <property type="entry name" value="TRANSCRIPTIONAL REGULATOR OF RNA POLII, SAGA, SUBUNIT"/>
    <property type="match status" value="1"/>
</dbReference>
<dbReference type="AlphaFoldDB" id="A0AAV1AFW6"/>
<proteinExistence type="predicted"/>
<evidence type="ECO:0000313" key="2">
    <source>
        <dbReference type="EMBL" id="CAI8609359.1"/>
    </source>
</evidence>
<dbReference type="InterPro" id="IPR024738">
    <property type="entry name" value="Hfi1/Tada1"/>
</dbReference>
<sequence>MPAARYIPQVNTLDQKLQIQRRLGVLKSRKYFNLLTRYLSMKLTKPDFDKLCIAIIGRENVPLHNHFLKSILKKACLSKAAPPRQNIAEGDFKVKIPNGCNELPPLGKNSRKCRTPNLHDRRFRVHPSPPGPHGKNGSIGLENSTPKIQEHQMVHPVGNSLHVSVEHREEVNPDSERLAINRRSPIRSPLGPHGKNNSTGFENSTPKVQEHHMDTDLHPVTNGFHGSVEHREEVNRDSEGLAINRRTPMQAPLGPHVMNNSTGFENSTPKVQEHHMDTDLHPVGNGFHVFVQHKEEVIRDSERLAINRRTAMQAPLGPNGKNNSTGFENSTPKFQEHQMDTDLHPVGNGFHASVEHRKEAIRDSVWLAINRRIPMQAPLGPNGKNNSSTGFGNSTPKFQEHQMDTDLHPGGNGFHASVEHKEEVIQDSAMLAIIRRTPMQAPLGPNGKNNSTGFENSTPKVQEHQMDTDLHPIRNGSHVSVEHRKEVIPVSAMLAMNMAPIRAPLGLHTYDNMAPIQSGIVTDTCQSIGHLPDTHSLMKRVERNLETVGCNISEDAANALNTALDVYLKRMIKPCLDTVASVNNFSSQIQPGMNEFPRNRRVQKSIGSASASISDFRTAMELNPTILGEDWPLHFERTCFLEFEK</sequence>